<dbReference type="Proteomes" id="UP000249748">
    <property type="component" value="Unassembled WGS sequence"/>
</dbReference>
<reference evidence="1" key="1">
    <citation type="submission" date="2018-02" db="EMBL/GenBank/DDBJ databases">
        <title>The genomes of Aspergillus section Nigri reveals drivers in fungal speciation.</title>
        <authorList>
            <consortium name="DOE Joint Genome Institute"/>
            <person name="Vesth T.C."/>
            <person name="Nybo J."/>
            <person name="Theobald S."/>
            <person name="Brandl J."/>
            <person name="Frisvad J.C."/>
            <person name="Nielsen K.F."/>
            <person name="Lyhne E.K."/>
            <person name="Kogle M.E."/>
            <person name="Kuo A."/>
            <person name="Riley R."/>
            <person name="Clum A."/>
            <person name="Nolan M."/>
            <person name="Lipzen A."/>
            <person name="Salamov A."/>
            <person name="Henrissat B."/>
            <person name="Wiebenga A."/>
            <person name="De vries R.P."/>
            <person name="Grigoriev I.V."/>
            <person name="Mortensen U.H."/>
            <person name="Andersen M.R."/>
            <person name="Baker S.E."/>
        </authorList>
    </citation>
    <scope>NUCLEOTIDE SEQUENCE</scope>
    <source>
        <strain evidence="1">CBS 115574</strain>
    </source>
</reference>
<keyword evidence="2" id="KW-1185">Reference proteome</keyword>
<evidence type="ECO:0000313" key="1">
    <source>
        <dbReference type="EMBL" id="RAK94456.1"/>
    </source>
</evidence>
<proteinExistence type="predicted"/>
<dbReference type="EMBL" id="KZ824535">
    <property type="protein sequence ID" value="RAK94456.1"/>
    <property type="molecule type" value="Genomic_DNA"/>
</dbReference>
<gene>
    <name evidence="1" type="ORF">BO79DRAFT_206184</name>
</gene>
<name>A0ACD1IUX8_9EURO</name>
<sequence>MYVSFSSKQEGKESQILRSVRILTVEKADYGMDQENQGSRERERERERERGRGED</sequence>
<protein>
    <submittedName>
        <fullName evidence="1">Uncharacterized protein</fullName>
    </submittedName>
</protein>
<accession>A0ACD1IUX8</accession>
<organism evidence="1 2">
    <name type="scientific">Aspergillus costaricaensis CBS 115574</name>
    <dbReference type="NCBI Taxonomy" id="1448317"/>
    <lineage>
        <taxon>Eukaryota</taxon>
        <taxon>Fungi</taxon>
        <taxon>Dikarya</taxon>
        <taxon>Ascomycota</taxon>
        <taxon>Pezizomycotina</taxon>
        <taxon>Eurotiomycetes</taxon>
        <taxon>Eurotiomycetidae</taxon>
        <taxon>Eurotiales</taxon>
        <taxon>Aspergillaceae</taxon>
        <taxon>Aspergillus</taxon>
        <taxon>Aspergillus subgen. Circumdati</taxon>
    </lineage>
</organism>
<evidence type="ECO:0000313" key="2">
    <source>
        <dbReference type="Proteomes" id="UP000249748"/>
    </source>
</evidence>